<comment type="caution">
    <text evidence="1">The sequence shown here is derived from an EMBL/GenBank/DDBJ whole genome shotgun (WGS) entry which is preliminary data.</text>
</comment>
<sequence>MTKGLSSRQVSRRYFDAWNSGDISLVDDVFAPDFLIHDAASPMLLSMGPAGVKERIRAYRAAMPDLHISIEDVIAENDRVVTRWVLRGGHSGRFEGVDGEGASVEVSGTTIHRIRNSQIVEQWVNWDTDALRRQMSLERK</sequence>
<gene>
    <name evidence="1" type="ORF">LCGC14_1492300</name>
</gene>
<dbReference type="AlphaFoldDB" id="A0A0F9J6F4"/>
<dbReference type="GO" id="GO:0030638">
    <property type="term" value="P:polyketide metabolic process"/>
    <property type="evidence" value="ECO:0007669"/>
    <property type="project" value="InterPro"/>
</dbReference>
<name>A0A0F9J6F4_9ZZZZ</name>
<proteinExistence type="predicted"/>
<dbReference type="PANTHER" id="PTHR38436:SF1">
    <property type="entry name" value="ESTER CYCLASE"/>
    <property type="match status" value="1"/>
</dbReference>
<dbReference type="EMBL" id="LAZR01010742">
    <property type="protein sequence ID" value="KKM65334.1"/>
    <property type="molecule type" value="Genomic_DNA"/>
</dbReference>
<dbReference type="PANTHER" id="PTHR38436">
    <property type="entry name" value="POLYKETIDE CYCLASE SNOAL-LIKE DOMAIN"/>
    <property type="match status" value="1"/>
</dbReference>
<dbReference type="InterPro" id="IPR032710">
    <property type="entry name" value="NTF2-like_dom_sf"/>
</dbReference>
<evidence type="ECO:0008006" key="2">
    <source>
        <dbReference type="Google" id="ProtNLM"/>
    </source>
</evidence>
<dbReference type="SUPFAM" id="SSF54427">
    <property type="entry name" value="NTF2-like"/>
    <property type="match status" value="1"/>
</dbReference>
<accession>A0A0F9J6F4</accession>
<organism evidence="1">
    <name type="scientific">marine sediment metagenome</name>
    <dbReference type="NCBI Taxonomy" id="412755"/>
    <lineage>
        <taxon>unclassified sequences</taxon>
        <taxon>metagenomes</taxon>
        <taxon>ecological metagenomes</taxon>
    </lineage>
</organism>
<dbReference type="Pfam" id="PF07366">
    <property type="entry name" value="SnoaL"/>
    <property type="match status" value="1"/>
</dbReference>
<dbReference type="InterPro" id="IPR009959">
    <property type="entry name" value="Cyclase_SnoaL-like"/>
</dbReference>
<reference evidence="1" key="1">
    <citation type="journal article" date="2015" name="Nature">
        <title>Complex archaea that bridge the gap between prokaryotes and eukaryotes.</title>
        <authorList>
            <person name="Spang A."/>
            <person name="Saw J.H."/>
            <person name="Jorgensen S.L."/>
            <person name="Zaremba-Niedzwiedzka K."/>
            <person name="Martijn J."/>
            <person name="Lind A.E."/>
            <person name="van Eijk R."/>
            <person name="Schleper C."/>
            <person name="Guy L."/>
            <person name="Ettema T.J."/>
        </authorList>
    </citation>
    <scope>NUCLEOTIDE SEQUENCE</scope>
</reference>
<evidence type="ECO:0000313" key="1">
    <source>
        <dbReference type="EMBL" id="KKM65334.1"/>
    </source>
</evidence>
<protein>
    <recommendedName>
        <fullName evidence="2">SnoaL-like domain-containing protein</fullName>
    </recommendedName>
</protein>
<dbReference type="Gene3D" id="3.10.450.50">
    <property type="match status" value="1"/>
</dbReference>